<organism evidence="2 4">
    <name type="scientific">Agrobacterium vitis</name>
    <name type="common">Rhizobium vitis</name>
    <dbReference type="NCBI Taxonomy" id="373"/>
    <lineage>
        <taxon>Bacteria</taxon>
        <taxon>Pseudomonadati</taxon>
        <taxon>Pseudomonadota</taxon>
        <taxon>Alphaproteobacteria</taxon>
        <taxon>Hyphomicrobiales</taxon>
        <taxon>Rhizobiaceae</taxon>
        <taxon>Rhizobium/Agrobacterium group</taxon>
        <taxon>Agrobacterium</taxon>
    </lineage>
</organism>
<dbReference type="Proteomes" id="UP000436911">
    <property type="component" value="Unassembled WGS sequence"/>
</dbReference>
<accession>A0A109CYK4</accession>
<evidence type="ECO:0000313" key="4">
    <source>
        <dbReference type="Proteomes" id="UP000436911"/>
    </source>
</evidence>
<feature type="compositionally biased region" description="Basic and acidic residues" evidence="1">
    <location>
        <begin position="61"/>
        <end position="84"/>
    </location>
</feature>
<reference evidence="2 4" key="1">
    <citation type="submission" date="2018-08" db="EMBL/GenBank/DDBJ databases">
        <title>Genome sequencing of Agrobacterium vitis strain ICMP 10754.</title>
        <authorList>
            <person name="Visnovsky S.B."/>
            <person name="Pitman A.R."/>
        </authorList>
    </citation>
    <scope>NUCLEOTIDE SEQUENCE [LARGE SCALE GENOMIC DNA]</scope>
    <source>
        <strain evidence="2 4">ICMP 10754</strain>
    </source>
</reference>
<reference evidence="3 5" key="2">
    <citation type="submission" date="2019-12" db="EMBL/GenBank/DDBJ databases">
        <title>Whole-genome sequencing of Allorhizobium vitis.</title>
        <authorList>
            <person name="Gan H.M."/>
            <person name="Szegedi E."/>
            <person name="Burr T."/>
            <person name="Savka M.A."/>
        </authorList>
    </citation>
    <scope>NUCLEOTIDE SEQUENCE [LARGE SCALE GENOMIC DNA]</scope>
    <source>
        <strain evidence="3 5">CG415</strain>
    </source>
</reference>
<dbReference type="AlphaFoldDB" id="A0A109CYK4"/>
<protein>
    <submittedName>
        <fullName evidence="2">Uncharacterized protein</fullName>
    </submittedName>
</protein>
<dbReference type="GeneID" id="60680257"/>
<proteinExistence type="predicted"/>
<evidence type="ECO:0000313" key="2">
    <source>
        <dbReference type="EMBL" id="KAA3527984.1"/>
    </source>
</evidence>
<evidence type="ECO:0000256" key="1">
    <source>
        <dbReference type="SAM" id="MobiDB-lite"/>
    </source>
</evidence>
<evidence type="ECO:0000313" key="5">
    <source>
        <dbReference type="Proteomes" id="UP000440716"/>
    </source>
</evidence>
<sequence>MELIGTLVHPEKGGRSGYNVEFVSDSGDVVSVQLKQSEGRSLTRENAPEAARSLLKEISTKEVVEGGTRHADQARRDEGDRDLNDALEDTFPASDPVSMATTSTIGGTGNNDN</sequence>
<gene>
    <name evidence="2" type="ORF">DXT89_12070</name>
    <name evidence="3" type="ORF">GOZ88_00090</name>
</gene>
<name>A0A109CYK4_AGRVI</name>
<evidence type="ECO:0000313" key="3">
    <source>
        <dbReference type="EMBL" id="MVA54505.1"/>
    </source>
</evidence>
<feature type="region of interest" description="Disordered" evidence="1">
    <location>
        <begin position="61"/>
        <end position="113"/>
    </location>
</feature>
<dbReference type="OrthoDB" id="8101404at2"/>
<dbReference type="Proteomes" id="UP000440716">
    <property type="component" value="Unassembled WGS sequence"/>
</dbReference>
<dbReference type="RefSeq" id="WP_060716273.1">
    <property type="nucleotide sequence ID" value="NZ_AP023269.1"/>
</dbReference>
<dbReference type="EMBL" id="WPHU01000001">
    <property type="protein sequence ID" value="MVA54505.1"/>
    <property type="molecule type" value="Genomic_DNA"/>
</dbReference>
<dbReference type="EMBL" id="QUSG01000005">
    <property type="protein sequence ID" value="KAA3527984.1"/>
    <property type="molecule type" value="Genomic_DNA"/>
</dbReference>
<comment type="caution">
    <text evidence="2">The sequence shown here is derived from an EMBL/GenBank/DDBJ whole genome shotgun (WGS) entry which is preliminary data.</text>
</comment>